<keyword evidence="1" id="KW-0802">TPR repeat</keyword>
<keyword evidence="2" id="KW-0732">Signal</keyword>
<dbReference type="InterPro" id="IPR019734">
    <property type="entry name" value="TPR_rpt"/>
</dbReference>
<dbReference type="PROSITE" id="PS50005">
    <property type="entry name" value="TPR"/>
    <property type="match status" value="1"/>
</dbReference>
<dbReference type="SUPFAM" id="SSF48452">
    <property type="entry name" value="TPR-like"/>
    <property type="match status" value="1"/>
</dbReference>
<dbReference type="InterPro" id="IPR011990">
    <property type="entry name" value="TPR-like_helical_dom_sf"/>
</dbReference>
<dbReference type="PROSITE" id="PS50293">
    <property type="entry name" value="TPR_REGION"/>
    <property type="match status" value="1"/>
</dbReference>
<dbReference type="AlphaFoldDB" id="A0A916VR57"/>
<proteinExistence type="predicted"/>
<dbReference type="EMBL" id="BMKA01000003">
    <property type="protein sequence ID" value="GGA21170.1"/>
    <property type="molecule type" value="Genomic_DNA"/>
</dbReference>
<feature type="repeat" description="TPR" evidence="1">
    <location>
        <begin position="93"/>
        <end position="126"/>
    </location>
</feature>
<reference evidence="3" key="1">
    <citation type="journal article" date="2014" name="Int. J. Syst. Evol. Microbiol.">
        <title>Complete genome sequence of Corynebacterium casei LMG S-19264T (=DSM 44701T), isolated from a smear-ripened cheese.</title>
        <authorList>
            <consortium name="US DOE Joint Genome Institute (JGI-PGF)"/>
            <person name="Walter F."/>
            <person name="Albersmeier A."/>
            <person name="Kalinowski J."/>
            <person name="Ruckert C."/>
        </authorList>
    </citation>
    <scope>NUCLEOTIDE SEQUENCE</scope>
    <source>
        <strain evidence="3">CGMCC 1.15880</strain>
    </source>
</reference>
<dbReference type="Gene3D" id="1.25.40.10">
    <property type="entry name" value="Tetratricopeptide repeat domain"/>
    <property type="match status" value="1"/>
</dbReference>
<dbReference type="Pfam" id="PF00515">
    <property type="entry name" value="TPR_1"/>
    <property type="match status" value="1"/>
</dbReference>
<protein>
    <recommendedName>
        <fullName evidence="5">Tetratricopeptide repeat protein</fullName>
    </recommendedName>
</protein>
<feature type="chain" id="PRO_5038077065" description="Tetratricopeptide repeat protein" evidence="2">
    <location>
        <begin position="23"/>
        <end position="177"/>
    </location>
</feature>
<evidence type="ECO:0008006" key="5">
    <source>
        <dbReference type="Google" id="ProtNLM"/>
    </source>
</evidence>
<keyword evidence="4" id="KW-1185">Reference proteome</keyword>
<dbReference type="RefSeq" id="WP_188675012.1">
    <property type="nucleotide sequence ID" value="NZ_BMKA01000003.1"/>
</dbReference>
<dbReference type="SMART" id="SM00028">
    <property type="entry name" value="TPR"/>
    <property type="match status" value="1"/>
</dbReference>
<sequence length="177" mass="19434">MKIIATIGSGLLGLSIATAALAAGDGNSSSTPTEAACKKKGMVLDTDKKKCVEAERGLFTDEVLYINARAMAYDGQYNDAIRLLSLVQTKDDPRVLNYLGFSHRKLGDLQTALTYYQQALQIDPDYILARSYMGQGFVADGNMDGARQQLSEIRTRDGETSWAYVMLENAIETRVTY</sequence>
<organism evidence="3 4">
    <name type="scientific">Neptunicoccus cionae</name>
    <dbReference type="NCBI Taxonomy" id="2035344"/>
    <lineage>
        <taxon>Bacteria</taxon>
        <taxon>Pseudomonadati</taxon>
        <taxon>Pseudomonadota</taxon>
        <taxon>Alphaproteobacteria</taxon>
        <taxon>Rhodobacterales</taxon>
        <taxon>Paracoccaceae</taxon>
        <taxon>Neptunicoccus</taxon>
    </lineage>
</organism>
<evidence type="ECO:0000256" key="2">
    <source>
        <dbReference type="SAM" id="SignalP"/>
    </source>
</evidence>
<reference evidence="3" key="2">
    <citation type="submission" date="2020-09" db="EMBL/GenBank/DDBJ databases">
        <authorList>
            <person name="Sun Q."/>
            <person name="Zhou Y."/>
        </authorList>
    </citation>
    <scope>NUCLEOTIDE SEQUENCE</scope>
    <source>
        <strain evidence="3">CGMCC 1.15880</strain>
    </source>
</reference>
<evidence type="ECO:0000313" key="4">
    <source>
        <dbReference type="Proteomes" id="UP000628017"/>
    </source>
</evidence>
<dbReference type="Proteomes" id="UP000628017">
    <property type="component" value="Unassembled WGS sequence"/>
</dbReference>
<accession>A0A916VR57</accession>
<name>A0A916VR57_9RHOB</name>
<comment type="caution">
    <text evidence="3">The sequence shown here is derived from an EMBL/GenBank/DDBJ whole genome shotgun (WGS) entry which is preliminary data.</text>
</comment>
<feature type="signal peptide" evidence="2">
    <location>
        <begin position="1"/>
        <end position="22"/>
    </location>
</feature>
<evidence type="ECO:0000313" key="3">
    <source>
        <dbReference type="EMBL" id="GGA21170.1"/>
    </source>
</evidence>
<gene>
    <name evidence="3" type="ORF">GCM10011498_22310</name>
</gene>
<evidence type="ECO:0000256" key="1">
    <source>
        <dbReference type="PROSITE-ProRule" id="PRU00339"/>
    </source>
</evidence>